<reference evidence="14" key="1">
    <citation type="submission" date="2016-10" db="EMBL/GenBank/DDBJ databases">
        <authorList>
            <person name="Varghese N."/>
            <person name="Submissions S."/>
        </authorList>
    </citation>
    <scope>NUCLEOTIDE SEQUENCE [LARGE SCALE GENOMIC DNA]</scope>
    <source>
        <strain evidence="14">ES.061</strain>
    </source>
</reference>
<feature type="domain" description="AprE-like long alpha-helical hairpin" evidence="11">
    <location>
        <begin position="102"/>
        <end position="290"/>
    </location>
</feature>
<keyword evidence="7 9" id="KW-1133">Transmembrane helix</keyword>
<keyword evidence="4 9" id="KW-1003">Cell membrane</keyword>
<evidence type="ECO:0000313" key="13">
    <source>
        <dbReference type="EMBL" id="SEB37738.1"/>
    </source>
</evidence>
<dbReference type="InterPro" id="IPR010129">
    <property type="entry name" value="T1SS_HlyD"/>
</dbReference>
<evidence type="ECO:0000256" key="5">
    <source>
        <dbReference type="ARBA" id="ARBA00022519"/>
    </source>
</evidence>
<comment type="subcellular location">
    <subcellularLocation>
        <location evidence="1 9">Cell inner membrane</location>
        <topology evidence="1 9">Single-pass membrane protein</topology>
    </subcellularLocation>
</comment>
<feature type="domain" description="AprE-like beta-barrel" evidence="12">
    <location>
        <begin position="333"/>
        <end position="423"/>
    </location>
</feature>
<dbReference type="Proteomes" id="UP000199064">
    <property type="component" value="Unassembled WGS sequence"/>
</dbReference>
<evidence type="ECO:0000313" key="14">
    <source>
        <dbReference type="Proteomes" id="UP000199064"/>
    </source>
</evidence>
<dbReference type="Gene3D" id="2.40.30.170">
    <property type="match status" value="1"/>
</dbReference>
<keyword evidence="14" id="KW-1185">Reference proteome</keyword>
<comment type="similarity">
    <text evidence="2 9">Belongs to the membrane fusion protein (MFP) (TC 8.A.1) family.</text>
</comment>
<gene>
    <name evidence="13" type="ORF">SAMN05216452_0600</name>
</gene>
<dbReference type="PANTHER" id="PTHR30386">
    <property type="entry name" value="MEMBRANE FUSION SUBUNIT OF EMRAB-TOLC MULTIDRUG EFFLUX PUMP"/>
    <property type="match status" value="1"/>
</dbReference>
<evidence type="ECO:0000256" key="7">
    <source>
        <dbReference type="ARBA" id="ARBA00022989"/>
    </source>
</evidence>
<dbReference type="Pfam" id="PF25994">
    <property type="entry name" value="HH_AprE"/>
    <property type="match status" value="1"/>
</dbReference>
<feature type="coiled-coil region" evidence="10">
    <location>
        <begin position="162"/>
        <end position="189"/>
    </location>
</feature>
<dbReference type="Pfam" id="PF26002">
    <property type="entry name" value="Beta-barrel_AprE"/>
    <property type="match status" value="1"/>
</dbReference>
<dbReference type="InterPro" id="IPR050739">
    <property type="entry name" value="MFP"/>
</dbReference>
<dbReference type="InterPro" id="IPR058781">
    <property type="entry name" value="HH_AprE-like"/>
</dbReference>
<evidence type="ECO:0000256" key="4">
    <source>
        <dbReference type="ARBA" id="ARBA00022475"/>
    </source>
</evidence>
<dbReference type="NCBIfam" id="TIGR01843">
    <property type="entry name" value="type_I_hlyD"/>
    <property type="match status" value="1"/>
</dbReference>
<organism evidence="13 14">
    <name type="scientific">Nitratireductor aquibiodomus</name>
    <dbReference type="NCBI Taxonomy" id="204799"/>
    <lineage>
        <taxon>Bacteria</taxon>
        <taxon>Pseudomonadati</taxon>
        <taxon>Pseudomonadota</taxon>
        <taxon>Alphaproteobacteria</taxon>
        <taxon>Hyphomicrobiales</taxon>
        <taxon>Phyllobacteriaceae</taxon>
        <taxon>Nitratireductor</taxon>
    </lineage>
</organism>
<feature type="coiled-coil region" evidence="10">
    <location>
        <begin position="221"/>
        <end position="298"/>
    </location>
</feature>
<keyword evidence="3 9" id="KW-0813">Transport</keyword>
<evidence type="ECO:0000256" key="2">
    <source>
        <dbReference type="ARBA" id="ARBA00009477"/>
    </source>
</evidence>
<accession>A0A1H4IWR8</accession>
<name>A0A1H4IWR8_9HYPH</name>
<keyword evidence="10" id="KW-0175">Coiled coil</keyword>
<evidence type="ECO:0000256" key="9">
    <source>
        <dbReference type="RuleBase" id="RU365093"/>
    </source>
</evidence>
<dbReference type="Gene3D" id="2.40.50.100">
    <property type="match status" value="1"/>
</dbReference>
<dbReference type="EMBL" id="FNSL01000001">
    <property type="protein sequence ID" value="SEB37738.1"/>
    <property type="molecule type" value="Genomic_DNA"/>
</dbReference>
<evidence type="ECO:0000259" key="11">
    <source>
        <dbReference type="Pfam" id="PF25994"/>
    </source>
</evidence>
<keyword evidence="6 9" id="KW-0812">Transmembrane</keyword>
<dbReference type="InterPro" id="IPR058982">
    <property type="entry name" value="Beta-barrel_AprE"/>
</dbReference>
<dbReference type="RefSeq" id="WP_090326583.1">
    <property type="nucleotide sequence ID" value="NZ_FNSL01000001.1"/>
</dbReference>
<dbReference type="GO" id="GO:0005886">
    <property type="term" value="C:plasma membrane"/>
    <property type="evidence" value="ECO:0007669"/>
    <property type="project" value="UniProtKB-SubCell"/>
</dbReference>
<dbReference type="AlphaFoldDB" id="A0A1H4IWR8"/>
<evidence type="ECO:0000256" key="10">
    <source>
        <dbReference type="SAM" id="Coils"/>
    </source>
</evidence>
<evidence type="ECO:0000256" key="6">
    <source>
        <dbReference type="ARBA" id="ARBA00022692"/>
    </source>
</evidence>
<sequence>MSSTDIAKLQDMTWYAEVPRSIRKQSIAGIILLILCFGGFGIWASFAPLAAAVISQGSFVATGQNKIVQHLEGGVIKEILVSEGDHITAGQPLLQLDETSALANERQLFLRRARLLAIVARLSAEYQEKDSIDFPAELSERMVDPEVAEILDSQKLNFTSSKRKLNSEIELLNNNIAALEIRGRGYEAQHEALTRQLAFLSDEFSGKQKLYEQGLMRKPEISAIKRAMAEAEGQIGRLAAEVDETQAQIARYRQQADQTLAAYRQAALDELQAIEAELDAVREQSRAAENVLRRATINAPVTGTVIRLYYHTPGGVIESGKSIAEILPSDVPLIIETQIPRTKIDSVRVGQEATVRLTALNQRTTPVLMGEVFYVSADALRDQSAADKREIYLARVRLPPSELASVRGFLPTPGMPAEVLIQTAERTFFEYLSKPIMDSMNRAFRED</sequence>
<evidence type="ECO:0000256" key="8">
    <source>
        <dbReference type="ARBA" id="ARBA00023136"/>
    </source>
</evidence>
<feature type="transmembrane region" description="Helical" evidence="9">
    <location>
        <begin position="30"/>
        <end position="54"/>
    </location>
</feature>
<protein>
    <recommendedName>
        <fullName evidence="9">Membrane fusion protein (MFP) family protein</fullName>
    </recommendedName>
</protein>
<dbReference type="PANTHER" id="PTHR30386:SF17">
    <property type="entry name" value="ALKALINE PROTEASE SECRETION PROTEIN APRE"/>
    <property type="match status" value="1"/>
</dbReference>
<evidence type="ECO:0000259" key="12">
    <source>
        <dbReference type="Pfam" id="PF26002"/>
    </source>
</evidence>
<proteinExistence type="inferred from homology"/>
<dbReference type="GO" id="GO:0015031">
    <property type="term" value="P:protein transport"/>
    <property type="evidence" value="ECO:0007669"/>
    <property type="project" value="InterPro"/>
</dbReference>
<dbReference type="PRINTS" id="PR01490">
    <property type="entry name" value="RTXTOXIND"/>
</dbReference>
<evidence type="ECO:0000256" key="1">
    <source>
        <dbReference type="ARBA" id="ARBA00004377"/>
    </source>
</evidence>
<keyword evidence="5 9" id="KW-0997">Cell inner membrane</keyword>
<keyword evidence="8 9" id="KW-0472">Membrane</keyword>
<evidence type="ECO:0000256" key="3">
    <source>
        <dbReference type="ARBA" id="ARBA00022448"/>
    </source>
</evidence>